<dbReference type="EMBL" id="AZGZ01000018">
    <property type="protein sequence ID" value="KZZ90084.1"/>
    <property type="molecule type" value="Genomic_DNA"/>
</dbReference>
<comment type="caution">
    <text evidence="1">The sequence shown here is derived from an EMBL/GenBank/DDBJ whole genome shotgun (WGS) entry which is preliminary data.</text>
</comment>
<dbReference type="PANTHER" id="PTHR15192">
    <property type="entry name" value="PROTEIN CBG05349"/>
    <property type="match status" value="1"/>
</dbReference>
<dbReference type="VEuPathDB" id="FungiDB:AAP_04034"/>
<dbReference type="SUPFAM" id="SSF51905">
    <property type="entry name" value="FAD/NAD(P)-binding domain"/>
    <property type="match status" value="1"/>
</dbReference>
<evidence type="ECO:0000313" key="1">
    <source>
        <dbReference type="EMBL" id="KZZ90084.1"/>
    </source>
</evidence>
<accession>A0A167XH32</accession>
<proteinExistence type="predicted"/>
<evidence type="ECO:0000313" key="2">
    <source>
        <dbReference type="Proteomes" id="UP000242877"/>
    </source>
</evidence>
<dbReference type="Gene3D" id="3.50.50.60">
    <property type="entry name" value="FAD/NAD(P)-binding domain"/>
    <property type="match status" value="1"/>
</dbReference>
<dbReference type="AlphaFoldDB" id="A0A167XH32"/>
<keyword evidence="2" id="KW-1185">Reference proteome</keyword>
<name>A0A167XH32_9EURO</name>
<organism evidence="1 2">
    <name type="scientific">Ascosphaera apis ARSEF 7405</name>
    <dbReference type="NCBI Taxonomy" id="392613"/>
    <lineage>
        <taxon>Eukaryota</taxon>
        <taxon>Fungi</taxon>
        <taxon>Dikarya</taxon>
        <taxon>Ascomycota</taxon>
        <taxon>Pezizomycotina</taxon>
        <taxon>Eurotiomycetes</taxon>
        <taxon>Eurotiomycetidae</taxon>
        <taxon>Onygenales</taxon>
        <taxon>Ascosphaeraceae</taxon>
        <taxon>Ascosphaera</taxon>
    </lineage>
</organism>
<protein>
    <submittedName>
        <fullName evidence="1">Uncharacterized protein</fullName>
    </submittedName>
</protein>
<sequence length="435" mass="47683">MAPSRLDGCPKQTEVVIVGNGPSSLILSYILHGHIPYYDLDHPHPDPLLHRKLKEASKGNSPLLPHDMKEIEHLTEHFPASNFSYSSQSLPVNALLDALRRPAGEDERCEVAEYLALYPTAVGIEDSICSGQRVYGVHRQGDSFYITSHNLLCRYLVLATGALTEDKPPPDPLKPLAQWPIPDQMVNPVDAAPILVIGSGFSAADAIISTAPTQKLIHIFRWDPIHNPSPLAAGHSMVYPMSSAIYRLMRAAGSGSKIRIKDTAKDSPMISFLRSRDWAQIYEGIPNATVTNVEIHESRDGSTGGTRCATVTILQEDGSTISREVSCLVYAIGRMGRLDYLDDSLYEEIVDRGCVSPKRSSKPSQAAADSMASALERNKSMKYVTGSTLRRQAMEDLEVAPRVFIIGSLVGDSLVRYADGSCVYTASRIMHDRRA</sequence>
<dbReference type="InterPro" id="IPR029731">
    <property type="entry name" value="OSGIN1/2"/>
</dbReference>
<dbReference type="PANTHER" id="PTHR15192:SF8">
    <property type="entry name" value="FAD_NAD(P)-BINDING DOMAIN-CONTAINING PROTEIN"/>
    <property type="match status" value="1"/>
</dbReference>
<dbReference type="OrthoDB" id="412005at2759"/>
<dbReference type="Proteomes" id="UP000242877">
    <property type="component" value="Unassembled WGS sequence"/>
</dbReference>
<dbReference type="InterPro" id="IPR036188">
    <property type="entry name" value="FAD/NAD-bd_sf"/>
</dbReference>
<gene>
    <name evidence="1" type="ORF">AAP_04034</name>
</gene>
<reference evidence="1 2" key="1">
    <citation type="journal article" date="2016" name="Genome Biol. Evol.">
        <title>Divergent and convergent evolution of fungal pathogenicity.</title>
        <authorList>
            <person name="Shang Y."/>
            <person name="Xiao G."/>
            <person name="Zheng P."/>
            <person name="Cen K."/>
            <person name="Zhan S."/>
            <person name="Wang C."/>
        </authorList>
    </citation>
    <scope>NUCLEOTIDE SEQUENCE [LARGE SCALE GENOMIC DNA]</scope>
    <source>
        <strain evidence="1 2">ARSEF 7405</strain>
    </source>
</reference>